<keyword evidence="3" id="KW-1185">Reference proteome</keyword>
<proteinExistence type="predicted"/>
<reference evidence="2 3" key="1">
    <citation type="submission" date="2016-11" db="EMBL/GenBank/DDBJ databases">
        <title>The macronuclear genome of Stentor coeruleus: a giant cell with tiny introns.</title>
        <authorList>
            <person name="Slabodnick M."/>
            <person name="Ruby J.G."/>
            <person name="Reiff S.B."/>
            <person name="Swart E.C."/>
            <person name="Gosai S."/>
            <person name="Prabakaran S."/>
            <person name="Witkowska E."/>
            <person name="Larue G.E."/>
            <person name="Fisher S."/>
            <person name="Freeman R.M."/>
            <person name="Gunawardena J."/>
            <person name="Chu W."/>
            <person name="Stover N.A."/>
            <person name="Gregory B.D."/>
            <person name="Nowacki M."/>
            <person name="Derisi J."/>
            <person name="Roy S.W."/>
            <person name="Marshall W.F."/>
            <person name="Sood P."/>
        </authorList>
    </citation>
    <scope>NUCLEOTIDE SEQUENCE [LARGE SCALE GENOMIC DNA]</scope>
    <source>
        <strain evidence="2">WM001</strain>
    </source>
</reference>
<evidence type="ECO:0000313" key="3">
    <source>
        <dbReference type="Proteomes" id="UP000187209"/>
    </source>
</evidence>
<evidence type="ECO:0000256" key="1">
    <source>
        <dbReference type="SAM" id="Phobius"/>
    </source>
</evidence>
<feature type="transmembrane region" description="Helical" evidence="1">
    <location>
        <begin position="125"/>
        <end position="146"/>
    </location>
</feature>
<organism evidence="2 3">
    <name type="scientific">Stentor coeruleus</name>
    <dbReference type="NCBI Taxonomy" id="5963"/>
    <lineage>
        <taxon>Eukaryota</taxon>
        <taxon>Sar</taxon>
        <taxon>Alveolata</taxon>
        <taxon>Ciliophora</taxon>
        <taxon>Postciliodesmatophora</taxon>
        <taxon>Heterotrichea</taxon>
        <taxon>Heterotrichida</taxon>
        <taxon>Stentoridae</taxon>
        <taxon>Stentor</taxon>
    </lineage>
</organism>
<evidence type="ECO:0000313" key="2">
    <source>
        <dbReference type="EMBL" id="OMJ88779.1"/>
    </source>
</evidence>
<protein>
    <submittedName>
        <fullName evidence="2">Uncharacterized protein</fullName>
    </submittedName>
</protein>
<sequence>MEGIRYQETYKEITEELEYLSSIPIILGLLFLCSLRKHQSSITSWELIRITIPILYLYTAIIYCSWPLALLHTFYALLFIPNFELLAIGNLSSSISYFFYSYSSMSLCISCLLLFTIAAPDSNTFPAPYVLSSFTFTIVNRLKLIFRRQSDRESLDIHFLLLKYIPCFISIGHFVIFAYYDNKFYIDHVICAAVFLVSFKHEDHFIEIKEHVQIPVKKPKKIEYEQVFELRPGLDGGKQEISPLPYYMDDDGDVANEFYEEIGRKCVKIHESRLKKV</sequence>
<accession>A0A1R2CIC3</accession>
<dbReference type="AlphaFoldDB" id="A0A1R2CIC3"/>
<dbReference type="Proteomes" id="UP000187209">
    <property type="component" value="Unassembled WGS sequence"/>
</dbReference>
<keyword evidence="1" id="KW-1133">Transmembrane helix</keyword>
<name>A0A1R2CIC3_9CILI</name>
<feature type="transmembrane region" description="Helical" evidence="1">
    <location>
        <begin position="99"/>
        <end position="119"/>
    </location>
</feature>
<feature type="transmembrane region" description="Helical" evidence="1">
    <location>
        <begin position="158"/>
        <end position="180"/>
    </location>
</feature>
<keyword evidence="1" id="KW-0472">Membrane</keyword>
<comment type="caution">
    <text evidence="2">The sequence shown here is derived from an EMBL/GenBank/DDBJ whole genome shotgun (WGS) entry which is preliminary data.</text>
</comment>
<dbReference type="OrthoDB" id="325935at2759"/>
<keyword evidence="1" id="KW-0812">Transmembrane</keyword>
<dbReference type="EMBL" id="MPUH01000142">
    <property type="protein sequence ID" value="OMJ88779.1"/>
    <property type="molecule type" value="Genomic_DNA"/>
</dbReference>
<gene>
    <name evidence="2" type="ORF">SteCoe_9245</name>
</gene>
<feature type="transmembrane region" description="Helical" evidence="1">
    <location>
        <begin position="47"/>
        <end position="68"/>
    </location>
</feature>